<feature type="region of interest" description="Disordered" evidence="7">
    <location>
        <begin position="110"/>
        <end position="159"/>
    </location>
</feature>
<evidence type="ECO:0000256" key="7">
    <source>
        <dbReference type="SAM" id="MobiDB-lite"/>
    </source>
</evidence>
<comment type="caution">
    <text evidence="9">The sequence shown here is derived from an EMBL/GenBank/DDBJ whole genome shotgun (WGS) entry which is preliminary data.</text>
</comment>
<keyword evidence="4 9" id="KW-0808">Transferase</keyword>
<evidence type="ECO:0000313" key="9">
    <source>
        <dbReference type="EMBL" id="KMO72681.1"/>
    </source>
</evidence>
<dbReference type="GO" id="GO:0000155">
    <property type="term" value="F:phosphorelay sensor kinase activity"/>
    <property type="evidence" value="ECO:0007669"/>
    <property type="project" value="InterPro"/>
</dbReference>
<dbReference type="InterPro" id="IPR036097">
    <property type="entry name" value="HisK_dim/P_sf"/>
</dbReference>
<dbReference type="SMART" id="SM00388">
    <property type="entry name" value="HisKA"/>
    <property type="match status" value="1"/>
</dbReference>
<dbReference type="GO" id="GO:0005886">
    <property type="term" value="C:plasma membrane"/>
    <property type="evidence" value="ECO:0007669"/>
    <property type="project" value="UniProtKB-SubCell"/>
</dbReference>
<proteinExistence type="predicted"/>
<dbReference type="AlphaFoldDB" id="A0A0J6YII1"/>
<keyword evidence="10" id="KW-1185">Reference proteome</keyword>
<dbReference type="InterPro" id="IPR050736">
    <property type="entry name" value="Sensor_HK_Regulatory"/>
</dbReference>
<comment type="subcellular location">
    <subcellularLocation>
        <location evidence="2">Cell membrane</location>
    </subcellularLocation>
</comment>
<dbReference type="EC" id="2.7.13.3" evidence="3"/>
<organism evidence="9 10">
    <name type="scientific">Mycolicibacterium chlorophenolicum</name>
    <dbReference type="NCBI Taxonomy" id="37916"/>
    <lineage>
        <taxon>Bacteria</taxon>
        <taxon>Bacillati</taxon>
        <taxon>Actinomycetota</taxon>
        <taxon>Actinomycetes</taxon>
        <taxon>Mycobacteriales</taxon>
        <taxon>Mycobacteriaceae</taxon>
        <taxon>Mycolicibacterium</taxon>
    </lineage>
</organism>
<feature type="domain" description="Signal transduction histidine kinase dimerisation/phosphoacceptor" evidence="8">
    <location>
        <begin position="33"/>
        <end position="104"/>
    </location>
</feature>
<evidence type="ECO:0000256" key="6">
    <source>
        <dbReference type="ARBA" id="ARBA00023012"/>
    </source>
</evidence>
<reference evidence="9 10" key="1">
    <citation type="journal article" date="2015" name="Genome Biol. Evol.">
        <title>Characterization of Three Mycobacterium spp. with Potential Use in Bioremediation by Genome Sequencing and Comparative Genomics.</title>
        <authorList>
            <person name="Das S."/>
            <person name="Pettersson B.M."/>
            <person name="Behra P.R."/>
            <person name="Ramesh M."/>
            <person name="Dasgupta S."/>
            <person name="Bhattacharya A."/>
            <person name="Kirsebom L.A."/>
        </authorList>
    </citation>
    <scope>NUCLEOTIDE SEQUENCE [LARGE SCALE GENOMIC DNA]</scope>
    <source>
        <strain evidence="9 10">DSM 43826</strain>
    </source>
</reference>
<dbReference type="SUPFAM" id="SSF47384">
    <property type="entry name" value="Homodimeric domain of signal transducing histidine kinase"/>
    <property type="match status" value="1"/>
</dbReference>
<evidence type="ECO:0000313" key="10">
    <source>
        <dbReference type="Proteomes" id="UP000036513"/>
    </source>
</evidence>
<evidence type="ECO:0000256" key="3">
    <source>
        <dbReference type="ARBA" id="ARBA00012438"/>
    </source>
</evidence>
<dbReference type="Proteomes" id="UP000036513">
    <property type="component" value="Unassembled WGS sequence"/>
</dbReference>
<name>A0A0J6YII1_9MYCO</name>
<dbReference type="Gene3D" id="1.10.287.130">
    <property type="match status" value="1"/>
</dbReference>
<dbReference type="STRING" id="37916.MCHLDSM_03900"/>
<sequence>MIPNLVALIGWVLALTGIQGSAFPEPPTTPAKATRRFLADAAHELRTPIAGIQAAAEQVAASAQQRDDPESRRQQRRADLLQGESRRAGRLVTDMLDLSRIDAGLPLHAMDAISQRSPTPRCSTRPRSRGSPPRRPPVDGSTRSQDSDDAPLKTDRIHV</sequence>
<protein>
    <recommendedName>
        <fullName evidence="3">histidine kinase</fullName>
        <ecNumber evidence="3">2.7.13.3</ecNumber>
    </recommendedName>
</protein>
<dbReference type="PATRIC" id="fig|37916.4.peg.3866"/>
<dbReference type="EMBL" id="JYNL01000042">
    <property type="protein sequence ID" value="KMO72681.1"/>
    <property type="molecule type" value="Genomic_DNA"/>
</dbReference>
<dbReference type="PANTHER" id="PTHR43711:SF1">
    <property type="entry name" value="HISTIDINE KINASE 1"/>
    <property type="match status" value="1"/>
</dbReference>
<feature type="compositionally biased region" description="Low complexity" evidence="7">
    <location>
        <begin position="116"/>
        <end position="131"/>
    </location>
</feature>
<gene>
    <name evidence="9" type="primary">senX3_3</name>
    <name evidence="9" type="ORF">MCHLDSM_03900</name>
</gene>
<feature type="compositionally biased region" description="Basic and acidic residues" evidence="7">
    <location>
        <begin position="65"/>
        <end position="86"/>
    </location>
</feature>
<dbReference type="CDD" id="cd00082">
    <property type="entry name" value="HisKA"/>
    <property type="match status" value="1"/>
</dbReference>
<dbReference type="InterPro" id="IPR003661">
    <property type="entry name" value="HisK_dim/P_dom"/>
</dbReference>
<evidence type="ECO:0000256" key="2">
    <source>
        <dbReference type="ARBA" id="ARBA00004236"/>
    </source>
</evidence>
<comment type="catalytic activity">
    <reaction evidence="1">
        <text>ATP + protein L-histidine = ADP + protein N-phospho-L-histidine.</text>
        <dbReference type="EC" id="2.7.13.3"/>
    </reaction>
</comment>
<feature type="compositionally biased region" description="Basic and acidic residues" evidence="7">
    <location>
        <begin position="150"/>
        <end position="159"/>
    </location>
</feature>
<evidence type="ECO:0000256" key="1">
    <source>
        <dbReference type="ARBA" id="ARBA00000085"/>
    </source>
</evidence>
<evidence type="ECO:0000256" key="5">
    <source>
        <dbReference type="ARBA" id="ARBA00022777"/>
    </source>
</evidence>
<dbReference type="PANTHER" id="PTHR43711">
    <property type="entry name" value="TWO-COMPONENT HISTIDINE KINASE"/>
    <property type="match status" value="1"/>
</dbReference>
<evidence type="ECO:0000259" key="8">
    <source>
        <dbReference type="SMART" id="SM00388"/>
    </source>
</evidence>
<dbReference type="Pfam" id="PF00512">
    <property type="entry name" value="HisKA"/>
    <property type="match status" value="1"/>
</dbReference>
<keyword evidence="5 9" id="KW-0418">Kinase</keyword>
<feature type="region of interest" description="Disordered" evidence="7">
    <location>
        <begin position="56"/>
        <end position="86"/>
    </location>
</feature>
<keyword evidence="6" id="KW-0902">Two-component regulatory system</keyword>
<accession>A0A0J6YII1</accession>
<evidence type="ECO:0000256" key="4">
    <source>
        <dbReference type="ARBA" id="ARBA00022679"/>
    </source>
</evidence>